<evidence type="ECO:0000259" key="1">
    <source>
        <dbReference type="PROSITE" id="PS51725"/>
    </source>
</evidence>
<dbReference type="AlphaFoldDB" id="A0A6B2NNJ8"/>
<dbReference type="EMBL" id="JAAGOX010000005">
    <property type="protein sequence ID" value="NDW44097.1"/>
    <property type="molecule type" value="Genomic_DNA"/>
</dbReference>
<reference evidence="2" key="1">
    <citation type="submission" date="2020-02" db="EMBL/GenBank/DDBJ databases">
        <title>Delineation of the pyrene-degrading pathway in Roseobacter clade bacteria by genomic analysis.</title>
        <authorList>
            <person name="Zhou H."/>
            <person name="Wang H."/>
        </authorList>
    </citation>
    <scope>NUCLEOTIDE SEQUENCE</scope>
    <source>
        <strain evidence="2">PrR005</strain>
    </source>
</reference>
<name>A0A6B2NNJ8_9RHOB</name>
<dbReference type="InterPro" id="IPR007138">
    <property type="entry name" value="ABM_dom"/>
</dbReference>
<dbReference type="InterPro" id="IPR050744">
    <property type="entry name" value="AI-2_Isomerase_LsrG"/>
</dbReference>
<protein>
    <submittedName>
        <fullName evidence="2">Antibiotic biosynthesis monooxygenase</fullName>
    </submittedName>
</protein>
<gene>
    <name evidence="2" type="ORF">G0P99_03905</name>
</gene>
<organism evidence="2">
    <name type="scientific">Ruegeria sp. PrR005</name>
    <dbReference type="NCBI Taxonomy" id="2706882"/>
    <lineage>
        <taxon>Bacteria</taxon>
        <taxon>Pseudomonadati</taxon>
        <taxon>Pseudomonadota</taxon>
        <taxon>Alphaproteobacteria</taxon>
        <taxon>Rhodobacterales</taxon>
        <taxon>Roseobacteraceae</taxon>
        <taxon>Ruegeria</taxon>
    </lineage>
</organism>
<sequence>MLIVTGVIEVAADGVELARGATADMVAETLKEPGCIQYEFSQVIGQETRFRVYEEWQDLAALEAHFATPHMARFRTALAQAGVISRDVYRREGGEKISL</sequence>
<dbReference type="PANTHER" id="PTHR33336">
    <property type="entry name" value="QUINOL MONOOXYGENASE YGIN-RELATED"/>
    <property type="match status" value="1"/>
</dbReference>
<keyword evidence="2" id="KW-0560">Oxidoreductase</keyword>
<dbReference type="RefSeq" id="WP_164127918.1">
    <property type="nucleotide sequence ID" value="NZ_JAAGOX010000005.1"/>
</dbReference>
<evidence type="ECO:0000313" key="2">
    <source>
        <dbReference type="EMBL" id="NDW44097.1"/>
    </source>
</evidence>
<dbReference type="Gene3D" id="3.30.70.100">
    <property type="match status" value="1"/>
</dbReference>
<accession>A0A6B2NNJ8</accession>
<feature type="domain" description="ABM" evidence="1">
    <location>
        <begin position="2"/>
        <end position="98"/>
    </location>
</feature>
<dbReference type="GO" id="GO:0004497">
    <property type="term" value="F:monooxygenase activity"/>
    <property type="evidence" value="ECO:0007669"/>
    <property type="project" value="UniProtKB-KW"/>
</dbReference>
<dbReference type="SUPFAM" id="SSF54909">
    <property type="entry name" value="Dimeric alpha+beta barrel"/>
    <property type="match status" value="1"/>
</dbReference>
<dbReference type="Pfam" id="PF03992">
    <property type="entry name" value="ABM"/>
    <property type="match status" value="1"/>
</dbReference>
<dbReference type="InterPro" id="IPR011008">
    <property type="entry name" value="Dimeric_a/b-barrel"/>
</dbReference>
<keyword evidence="2" id="KW-0503">Monooxygenase</keyword>
<dbReference type="PROSITE" id="PS51725">
    <property type="entry name" value="ABM"/>
    <property type="match status" value="1"/>
</dbReference>
<dbReference type="PANTHER" id="PTHR33336:SF15">
    <property type="entry name" value="ABM DOMAIN-CONTAINING PROTEIN"/>
    <property type="match status" value="1"/>
</dbReference>
<proteinExistence type="predicted"/>
<comment type="caution">
    <text evidence="2">The sequence shown here is derived from an EMBL/GenBank/DDBJ whole genome shotgun (WGS) entry which is preliminary data.</text>
</comment>